<feature type="transmembrane region" description="Helical" evidence="1">
    <location>
        <begin position="7"/>
        <end position="26"/>
    </location>
</feature>
<name>A0ABS3N2Q6_9BACI</name>
<dbReference type="Proteomes" id="UP000663981">
    <property type="component" value="Unassembled WGS sequence"/>
</dbReference>
<evidence type="ECO:0000313" key="2">
    <source>
        <dbReference type="EMBL" id="MBO1512586.1"/>
    </source>
</evidence>
<reference evidence="2 3" key="1">
    <citation type="submission" date="2021-03" db="EMBL/GenBank/DDBJ databases">
        <title>Whole genome sequence of Metabacillus bambusae BG109.</title>
        <authorList>
            <person name="Jeong J.W."/>
        </authorList>
    </citation>
    <scope>NUCLEOTIDE SEQUENCE [LARGE SCALE GENOMIC DNA]</scope>
    <source>
        <strain evidence="2 3">BG109</strain>
    </source>
</reference>
<keyword evidence="1" id="KW-0472">Membrane</keyword>
<evidence type="ECO:0000313" key="3">
    <source>
        <dbReference type="Proteomes" id="UP000663981"/>
    </source>
</evidence>
<dbReference type="RefSeq" id="WP_207978729.1">
    <property type="nucleotide sequence ID" value="NZ_JAGDEL010000008.1"/>
</dbReference>
<accession>A0ABS3N2Q6</accession>
<keyword evidence="1" id="KW-1133">Transmembrane helix</keyword>
<organism evidence="2 3">
    <name type="scientific">Metabacillus bambusae</name>
    <dbReference type="NCBI Taxonomy" id="2795218"/>
    <lineage>
        <taxon>Bacteria</taxon>
        <taxon>Bacillati</taxon>
        <taxon>Bacillota</taxon>
        <taxon>Bacilli</taxon>
        <taxon>Bacillales</taxon>
        <taxon>Bacillaceae</taxon>
        <taxon>Metabacillus</taxon>
    </lineage>
</organism>
<evidence type="ECO:0008006" key="4">
    <source>
        <dbReference type="Google" id="ProtNLM"/>
    </source>
</evidence>
<keyword evidence="1" id="KW-0812">Transmembrane</keyword>
<evidence type="ECO:0000256" key="1">
    <source>
        <dbReference type="SAM" id="Phobius"/>
    </source>
</evidence>
<protein>
    <recommendedName>
        <fullName evidence="4">DUF4305 domain-containing protein</fullName>
    </recommendedName>
</protein>
<dbReference type="EMBL" id="JAGDEL010000008">
    <property type="protein sequence ID" value="MBO1512586.1"/>
    <property type="molecule type" value="Genomic_DNA"/>
</dbReference>
<gene>
    <name evidence="2" type="ORF">I7822_12995</name>
</gene>
<keyword evidence="3" id="KW-1185">Reference proteome</keyword>
<proteinExistence type="predicted"/>
<feature type="transmembrane region" description="Helical" evidence="1">
    <location>
        <begin position="32"/>
        <end position="52"/>
    </location>
</feature>
<sequence length="55" mass="5967">MRSPKVLFIGSIITDIALIIYLLTIADDVGLGFVLLLSALLLGGTFLTYKLINRS</sequence>
<comment type="caution">
    <text evidence="2">The sequence shown here is derived from an EMBL/GenBank/DDBJ whole genome shotgun (WGS) entry which is preliminary data.</text>
</comment>